<comment type="similarity">
    <text evidence="1 4">Belongs to the aldehyde dehydrogenase family.</text>
</comment>
<name>A0AAD2IYG7_ACHAE</name>
<dbReference type="EC" id="1.2.1.39" evidence="6"/>
<dbReference type="PROSITE" id="PS00687">
    <property type="entry name" value="ALDEHYDE_DEHYDR_GLU"/>
    <property type="match status" value="1"/>
</dbReference>
<dbReference type="Gene3D" id="3.40.605.10">
    <property type="entry name" value="Aldehyde Dehydrogenase, Chain A, domain 1"/>
    <property type="match status" value="1"/>
</dbReference>
<evidence type="ECO:0000256" key="2">
    <source>
        <dbReference type="ARBA" id="ARBA00023002"/>
    </source>
</evidence>
<reference evidence="6 7" key="1">
    <citation type="submission" date="2015-09" db="EMBL/GenBank/DDBJ databases">
        <authorList>
            <consortium name="Pathogen Informatics"/>
        </authorList>
    </citation>
    <scope>NUCLEOTIDE SEQUENCE [LARGE SCALE GENOMIC DNA]</scope>
    <source>
        <strain evidence="6 7">2789STDY5608625</strain>
    </source>
</reference>
<dbReference type="InterPro" id="IPR044086">
    <property type="entry name" value="LUC3-like"/>
</dbReference>
<dbReference type="PANTHER" id="PTHR11699">
    <property type="entry name" value="ALDEHYDE DEHYDROGENASE-RELATED"/>
    <property type="match status" value="1"/>
</dbReference>
<protein>
    <submittedName>
        <fullName evidence="6">Phenylacetaldehyde dehydrogenase</fullName>
        <ecNumber evidence="6">1.2.1.39</ecNumber>
    </submittedName>
</protein>
<evidence type="ECO:0000256" key="3">
    <source>
        <dbReference type="PROSITE-ProRule" id="PRU10007"/>
    </source>
</evidence>
<dbReference type="InterPro" id="IPR016161">
    <property type="entry name" value="Ald_DH/histidinol_DH"/>
</dbReference>
<dbReference type="SUPFAM" id="SSF53720">
    <property type="entry name" value="ALDH-like"/>
    <property type="match status" value="1"/>
</dbReference>
<proteinExistence type="inferred from homology"/>
<organism evidence="6 7">
    <name type="scientific">Achromobacter aegrifaciens</name>
    <dbReference type="NCBI Taxonomy" id="1287736"/>
    <lineage>
        <taxon>Bacteria</taxon>
        <taxon>Pseudomonadati</taxon>
        <taxon>Pseudomonadota</taxon>
        <taxon>Betaproteobacteria</taxon>
        <taxon>Burkholderiales</taxon>
        <taxon>Alcaligenaceae</taxon>
        <taxon>Achromobacter</taxon>
    </lineage>
</organism>
<evidence type="ECO:0000256" key="1">
    <source>
        <dbReference type="ARBA" id="ARBA00009986"/>
    </source>
</evidence>
<dbReference type="Proteomes" id="UP000044098">
    <property type="component" value="Unassembled WGS sequence"/>
</dbReference>
<dbReference type="Pfam" id="PF00171">
    <property type="entry name" value="Aldedh"/>
    <property type="match status" value="1"/>
</dbReference>
<dbReference type="GO" id="GO:0008957">
    <property type="term" value="F:phenylacetaldehyde dehydrogenase (NAD+) activity"/>
    <property type="evidence" value="ECO:0007669"/>
    <property type="project" value="UniProtKB-EC"/>
</dbReference>
<dbReference type="EMBL" id="CYTK01000003">
    <property type="protein sequence ID" value="CUI90968.1"/>
    <property type="molecule type" value="Genomic_DNA"/>
</dbReference>
<dbReference type="FunFam" id="3.40.605.10:FF:000007">
    <property type="entry name" value="NAD/NADP-dependent betaine aldehyde dehydrogenase"/>
    <property type="match status" value="1"/>
</dbReference>
<evidence type="ECO:0000256" key="4">
    <source>
        <dbReference type="RuleBase" id="RU003345"/>
    </source>
</evidence>
<comment type="caution">
    <text evidence="6">The sequence shown here is derived from an EMBL/GenBank/DDBJ whole genome shotgun (WGS) entry which is preliminary data.</text>
</comment>
<accession>A0AAD2IYG7</accession>
<dbReference type="InterPro" id="IPR016162">
    <property type="entry name" value="Ald_DH_N"/>
</dbReference>
<gene>
    <name evidence="6" type="primary">feaB_1</name>
    <name evidence="6" type="ORF">ERS370000_02022</name>
</gene>
<dbReference type="Gene3D" id="3.40.309.10">
    <property type="entry name" value="Aldehyde Dehydrogenase, Chain A, domain 2"/>
    <property type="match status" value="1"/>
</dbReference>
<evidence type="ECO:0000313" key="6">
    <source>
        <dbReference type="EMBL" id="CUI90968.1"/>
    </source>
</evidence>
<dbReference type="InterPro" id="IPR015590">
    <property type="entry name" value="Aldehyde_DH_dom"/>
</dbReference>
<sequence length="477" mass="51553">MQLNLDSGYTMTVDGRAETSVQTFDVLNPATEERIATVPDASLAQLNEAVAAATRAFAQWSETALERRQAALLAMADRLEEYTEGFMRLLTREQGKPHADARAEVGRCVAWLRATAARDLPATRLNDGAGRVFETRHVPIGVVAAIAPWNFPMTLAIWKIAPALLAGNTVVLKPSPFTPLTSLKMGELFRDLLPPGVLNVVCGGDRLGPWLTEHPGIDKIAFTGSTATGRRVMQSASGRLKRITLELGGNDAAIVLPDVDVRETAAKLFWGAFRNSSQFCLATKRLYVHESIYDEFAAALVEHARGVVMGDGAQPGTGLGPIQNRPQYERVKDLIADAHRNGVRFLAGGDIPQGKGYFVPVAILDNPPDDARSVVEEAFGPVLPLLKYRDIDEVVQRANDTDYGLGGSVWSKDLALARSIARRLETGTVWINHIHAMSPDVPFGGRKQSGLGVENGLEGLLEYTSVQTVAVLADEAA</sequence>
<evidence type="ECO:0000313" key="7">
    <source>
        <dbReference type="Proteomes" id="UP000044098"/>
    </source>
</evidence>
<feature type="domain" description="Aldehyde dehydrogenase" evidence="5">
    <location>
        <begin position="19"/>
        <end position="469"/>
    </location>
</feature>
<dbReference type="AlphaFoldDB" id="A0AAD2IYG7"/>
<dbReference type="FunFam" id="3.40.309.10:FF:000009">
    <property type="entry name" value="Aldehyde dehydrogenase A"/>
    <property type="match status" value="1"/>
</dbReference>
<keyword evidence="2 4" id="KW-0560">Oxidoreductase</keyword>
<dbReference type="InterPro" id="IPR016163">
    <property type="entry name" value="Ald_DH_C"/>
</dbReference>
<dbReference type="CDD" id="cd07106">
    <property type="entry name" value="ALDH_AldA-AAD23400"/>
    <property type="match status" value="1"/>
</dbReference>
<evidence type="ECO:0000259" key="5">
    <source>
        <dbReference type="Pfam" id="PF00171"/>
    </source>
</evidence>
<feature type="active site" evidence="3">
    <location>
        <position position="246"/>
    </location>
</feature>
<dbReference type="InterPro" id="IPR029510">
    <property type="entry name" value="Ald_DH_CS_GLU"/>
</dbReference>
<dbReference type="RefSeq" id="WP_181953319.1">
    <property type="nucleotide sequence ID" value="NZ_CYTK01000003.1"/>
</dbReference>